<evidence type="ECO:0000256" key="1">
    <source>
        <dbReference type="SAM" id="MobiDB-lite"/>
    </source>
</evidence>
<comment type="caution">
    <text evidence="2">The sequence shown here is derived from an EMBL/GenBank/DDBJ whole genome shotgun (WGS) entry which is preliminary data.</text>
</comment>
<organism evidence="2 3">
    <name type="scientific">Microbacterium capsulatum</name>
    <dbReference type="NCBI Taxonomy" id="3041921"/>
    <lineage>
        <taxon>Bacteria</taxon>
        <taxon>Bacillati</taxon>
        <taxon>Actinomycetota</taxon>
        <taxon>Actinomycetes</taxon>
        <taxon>Micrococcales</taxon>
        <taxon>Microbacteriaceae</taxon>
        <taxon>Microbacterium</taxon>
    </lineage>
</organism>
<evidence type="ECO:0000313" key="2">
    <source>
        <dbReference type="EMBL" id="MDQ4214045.1"/>
    </source>
</evidence>
<protein>
    <submittedName>
        <fullName evidence="2">Replication initiation protein</fullName>
    </submittedName>
</protein>
<name>A0ABU0XFZ3_9MICO</name>
<dbReference type="EMBL" id="JAVFCB010000004">
    <property type="protein sequence ID" value="MDQ4214045.1"/>
    <property type="molecule type" value="Genomic_DNA"/>
</dbReference>
<keyword evidence="3" id="KW-1185">Reference proteome</keyword>
<evidence type="ECO:0000313" key="3">
    <source>
        <dbReference type="Proteomes" id="UP001230289"/>
    </source>
</evidence>
<dbReference type="Pfam" id="PF03090">
    <property type="entry name" value="Replicase"/>
    <property type="match status" value="1"/>
</dbReference>
<gene>
    <name evidence="2" type="ORF">RBR11_08960</name>
</gene>
<reference evidence="2 3" key="1">
    <citation type="submission" date="2023-08" db="EMBL/GenBank/DDBJ databases">
        <title>Microbacterium sp. nov., isolated from a waste landfill.</title>
        <authorList>
            <person name="Wen W."/>
        </authorList>
    </citation>
    <scope>NUCLEOTIDE SEQUENCE [LARGE SCALE GENOMIC DNA]</scope>
    <source>
        <strain evidence="2 3">ASV81</strain>
    </source>
</reference>
<proteinExistence type="predicted"/>
<dbReference type="RefSeq" id="WP_308488979.1">
    <property type="nucleotide sequence ID" value="NZ_JAVFCB010000004.1"/>
</dbReference>
<dbReference type="Proteomes" id="UP001230289">
    <property type="component" value="Unassembled WGS sequence"/>
</dbReference>
<feature type="compositionally biased region" description="Basic and acidic residues" evidence="1">
    <location>
        <begin position="492"/>
        <end position="505"/>
    </location>
</feature>
<dbReference type="InterPro" id="IPR004322">
    <property type="entry name" value="Plasmid_replicase_bac"/>
</dbReference>
<feature type="region of interest" description="Disordered" evidence="1">
    <location>
        <begin position="1"/>
        <end position="23"/>
    </location>
</feature>
<feature type="region of interest" description="Disordered" evidence="1">
    <location>
        <begin position="446"/>
        <end position="505"/>
    </location>
</feature>
<accession>A0ABU0XFZ3</accession>
<sequence>MADTIIAGQDSPPHQPDASPTVSEAGQDAFTIFDAKIHGARFAELIGAYWCEVAVDLDDVENPKYPNRRKINPRQEWKRLHEYEYIRFNTPKFADMIVLDVDAKDSGALAPGSIKARMKQVLEIANAMPVKPMMVGLNPAPGKRSFQMIWHMDKPAYESGWERDLFNVLQDAITRLFGGDPNFNGSLSRNPLSLTNQSDGYIWWYSDWEPRTWYEMNLHYALEAFDDFEQVHEDILEQEVRIATAEKLFEPDRDGRKAKKRAVVLTFDADGKVNRRTYIFKKSAADAGSLMFTGQPVTAETVYPLVVAASEDAYAVDPRIDRPDERYLRRTAKYVAEWVNDKMIPGGGRELRYRSNSKYTRSQASLGGQRVAVTNMASGRFLEETAPKGRAKISSNKAERYIAIQQAYLGLSPEIRAANAIALLVDQFEVSPATIRNALDDAGLRETKQGAGAHGRRSTQTRFKSQELEADAPYSEEEYFPERPSRRRRPRREHEAEARTSIRTD</sequence>
<feature type="compositionally biased region" description="Acidic residues" evidence="1">
    <location>
        <begin position="468"/>
        <end position="479"/>
    </location>
</feature>